<feature type="domain" description="C2H2-type" evidence="3">
    <location>
        <begin position="234"/>
        <end position="255"/>
    </location>
</feature>
<dbReference type="PANTHER" id="PTHR13968">
    <property type="entry name" value="HETEROGENEOUS NUCLEAR RIBONUCLEOPROTEIN"/>
    <property type="match status" value="1"/>
</dbReference>
<dbReference type="PROSITE" id="PS00028">
    <property type="entry name" value="ZINC_FINGER_C2H2_1"/>
    <property type="match status" value="2"/>
</dbReference>
<dbReference type="InterPro" id="IPR012677">
    <property type="entry name" value="Nucleotide-bd_a/b_plait_sf"/>
</dbReference>
<dbReference type="Proteomes" id="UP000504606">
    <property type="component" value="Unplaced"/>
</dbReference>
<proteinExistence type="predicted"/>
<feature type="compositionally biased region" description="Pro residues" evidence="2">
    <location>
        <begin position="86"/>
        <end position="99"/>
    </location>
</feature>
<dbReference type="Gene3D" id="3.30.70.330">
    <property type="match status" value="1"/>
</dbReference>
<organism evidence="4 5">
    <name type="scientific">Frankliniella occidentalis</name>
    <name type="common">Western flower thrips</name>
    <name type="synonym">Euthrips occidentalis</name>
    <dbReference type="NCBI Taxonomy" id="133901"/>
    <lineage>
        <taxon>Eukaryota</taxon>
        <taxon>Metazoa</taxon>
        <taxon>Ecdysozoa</taxon>
        <taxon>Arthropoda</taxon>
        <taxon>Hexapoda</taxon>
        <taxon>Insecta</taxon>
        <taxon>Pterygota</taxon>
        <taxon>Neoptera</taxon>
        <taxon>Paraneoptera</taxon>
        <taxon>Thysanoptera</taxon>
        <taxon>Terebrantia</taxon>
        <taxon>Thripoidea</taxon>
        <taxon>Thripidae</taxon>
        <taxon>Frankliniella</taxon>
    </lineage>
</organism>
<keyword evidence="1" id="KW-0694">RNA-binding</keyword>
<feature type="region of interest" description="Disordered" evidence="2">
    <location>
        <begin position="447"/>
        <end position="466"/>
    </location>
</feature>
<feature type="compositionally biased region" description="Polar residues" evidence="2">
    <location>
        <begin position="455"/>
        <end position="466"/>
    </location>
</feature>
<dbReference type="InterPro" id="IPR013087">
    <property type="entry name" value="Znf_C2H2_type"/>
</dbReference>
<dbReference type="AlphaFoldDB" id="A0A9C6WZ14"/>
<feature type="domain" description="C2H2-type" evidence="3">
    <location>
        <begin position="183"/>
        <end position="203"/>
    </location>
</feature>
<evidence type="ECO:0000313" key="5">
    <source>
        <dbReference type="RefSeq" id="XP_052122193.1"/>
    </source>
</evidence>
<evidence type="ECO:0000313" key="4">
    <source>
        <dbReference type="Proteomes" id="UP000504606"/>
    </source>
</evidence>
<feature type="region of interest" description="Disordered" evidence="2">
    <location>
        <begin position="267"/>
        <end position="310"/>
    </location>
</feature>
<dbReference type="InterPro" id="IPR035979">
    <property type="entry name" value="RBD_domain_sf"/>
</dbReference>
<feature type="region of interest" description="Disordered" evidence="2">
    <location>
        <begin position="346"/>
        <end position="399"/>
    </location>
</feature>
<feature type="compositionally biased region" description="Pro residues" evidence="2">
    <location>
        <begin position="112"/>
        <end position="122"/>
    </location>
</feature>
<keyword evidence="4" id="KW-1185">Reference proteome</keyword>
<dbReference type="GO" id="GO:0003723">
    <property type="term" value="F:RNA binding"/>
    <property type="evidence" value="ECO:0007669"/>
    <property type="project" value="UniProtKB-KW"/>
</dbReference>
<dbReference type="InterPro" id="IPR051186">
    <property type="entry name" value="RRM_HNRPC/RALY_subfam"/>
</dbReference>
<feature type="region of interest" description="Disordered" evidence="2">
    <location>
        <begin position="85"/>
        <end position="104"/>
    </location>
</feature>
<accession>A0A9C6WZ14</accession>
<feature type="compositionally biased region" description="Polar residues" evidence="2">
    <location>
        <begin position="295"/>
        <end position="310"/>
    </location>
</feature>
<dbReference type="SMART" id="SM00355">
    <property type="entry name" value="ZnF_C2H2"/>
    <property type="match status" value="2"/>
</dbReference>
<feature type="compositionally biased region" description="Basic and acidic residues" evidence="2">
    <location>
        <begin position="268"/>
        <end position="285"/>
    </location>
</feature>
<name>A0A9C6WZ14_FRAOC</name>
<feature type="region of interest" description="Disordered" evidence="2">
    <location>
        <begin position="110"/>
        <end position="167"/>
    </location>
</feature>
<evidence type="ECO:0000259" key="3">
    <source>
        <dbReference type="PROSITE" id="PS00028"/>
    </source>
</evidence>
<gene>
    <name evidence="5" type="primary">LOC113208034</name>
</gene>
<dbReference type="RefSeq" id="XP_052122193.1">
    <property type="nucleotide sequence ID" value="XM_052266233.1"/>
</dbReference>
<dbReference type="PANTHER" id="PTHR13968:SF26">
    <property type="entry name" value="RRM DOMAIN-CONTAINING PROTEIN"/>
    <property type="match status" value="1"/>
</dbReference>
<protein>
    <submittedName>
        <fullName evidence="5">ATP-dependent helicase brm-like isoform X1</fullName>
    </submittedName>
</protein>
<sequence length="466" mass="49436">MSVFLLAGISMHKGYAFVQFANAFDARSACLGEDKRVVLGQTLDVNLVSEPKAHQTGRKRQNITKTGNDWDYYYDSYYASVGLSAGPPPQQRLAPPPGPPHKRARLMVPLARPVPPPGPPGSPGLKHAPPLNGHPLNGHLLNGGPPVAHLQPHAPGPGPASPPLNGHHPATINVFSNPDILICGNCREMYTDLQELLSHKKAHCKLRFACKCHTLPEGKSKLLSPADHEATLLCSSCRASFSSAWDLMVHVQAAHMLNIYQLGVPEGAQHDGAPEGAHDAGDLEPRSPISPAGSGRQSPSSETPPKSQQLAAITGPQLLQQSPQPLPQLQPQLLQQVDQTLSLTAPQLSPQPNQTNQQPLQQQQQPPQLASERLQCPAPDTNTASPSAFSEPDEATTPIPDVAVASPAASTSSELEAGVVVASLASLVGATLQCNLKAEPLKSEDEVLLAPSPEPQSKTAWEAQQV</sequence>
<dbReference type="GeneID" id="113208034"/>
<dbReference type="GO" id="GO:0005634">
    <property type="term" value="C:nucleus"/>
    <property type="evidence" value="ECO:0007669"/>
    <property type="project" value="TreeGrafter"/>
</dbReference>
<feature type="compositionally biased region" description="Low complexity" evidence="2">
    <location>
        <begin position="129"/>
        <end position="146"/>
    </location>
</feature>
<evidence type="ECO:0000256" key="2">
    <source>
        <dbReference type="SAM" id="MobiDB-lite"/>
    </source>
</evidence>
<dbReference type="OrthoDB" id="6730379at2759"/>
<reference evidence="5" key="1">
    <citation type="submission" date="2025-08" db="UniProtKB">
        <authorList>
            <consortium name="RefSeq"/>
        </authorList>
    </citation>
    <scope>IDENTIFICATION</scope>
    <source>
        <tissue evidence="5">Whole organism</tissue>
    </source>
</reference>
<feature type="compositionally biased region" description="Low complexity" evidence="2">
    <location>
        <begin position="346"/>
        <end position="369"/>
    </location>
</feature>
<evidence type="ECO:0000256" key="1">
    <source>
        <dbReference type="ARBA" id="ARBA00022884"/>
    </source>
</evidence>
<dbReference type="SUPFAM" id="SSF54928">
    <property type="entry name" value="RNA-binding domain, RBD"/>
    <property type="match status" value="1"/>
</dbReference>
<dbReference type="KEGG" id="foc:113208034"/>